<evidence type="ECO:0000259" key="7">
    <source>
        <dbReference type="Pfam" id="PF10277"/>
    </source>
</evidence>
<dbReference type="InterPro" id="IPR019402">
    <property type="entry name" value="CWH43_N"/>
</dbReference>
<dbReference type="Pfam" id="PF10277">
    <property type="entry name" value="Frag1"/>
    <property type="match status" value="1"/>
</dbReference>
<evidence type="ECO:0000256" key="6">
    <source>
        <dbReference type="SAM" id="Phobius"/>
    </source>
</evidence>
<protein>
    <recommendedName>
        <fullName evidence="7">CWH43-like N-terminal domain-containing protein</fullName>
    </recommendedName>
</protein>
<dbReference type="GO" id="GO:0005886">
    <property type="term" value="C:plasma membrane"/>
    <property type="evidence" value="ECO:0007669"/>
    <property type="project" value="TreeGrafter"/>
</dbReference>
<dbReference type="InterPro" id="IPR050911">
    <property type="entry name" value="DRAM/TMEM150_Autophagy_Mod"/>
</dbReference>
<reference evidence="8" key="1">
    <citation type="journal article" date="2023" name="Science">
        <title>Genome structures resolve the early diversification of teleost fishes.</title>
        <authorList>
            <person name="Parey E."/>
            <person name="Louis A."/>
            <person name="Montfort J."/>
            <person name="Bouchez O."/>
            <person name="Roques C."/>
            <person name="Iampietro C."/>
            <person name="Lluch J."/>
            <person name="Castinel A."/>
            <person name="Donnadieu C."/>
            <person name="Desvignes T."/>
            <person name="Floi Bucao C."/>
            <person name="Jouanno E."/>
            <person name="Wen M."/>
            <person name="Mejri S."/>
            <person name="Dirks R."/>
            <person name="Jansen H."/>
            <person name="Henkel C."/>
            <person name="Chen W.J."/>
            <person name="Zahm M."/>
            <person name="Cabau C."/>
            <person name="Klopp C."/>
            <person name="Thompson A.W."/>
            <person name="Robinson-Rechavi M."/>
            <person name="Braasch I."/>
            <person name="Lecointre G."/>
            <person name="Bobe J."/>
            <person name="Postlethwait J.H."/>
            <person name="Berthelot C."/>
            <person name="Roest Crollius H."/>
            <person name="Guiguen Y."/>
        </authorList>
    </citation>
    <scope>NUCLEOTIDE SEQUENCE</scope>
    <source>
        <strain evidence="8">WJC10195</strain>
    </source>
</reference>
<accession>A0A9Q1J1K1</accession>
<evidence type="ECO:0000256" key="5">
    <source>
        <dbReference type="ARBA" id="ARBA00023136"/>
    </source>
</evidence>
<dbReference type="EMBL" id="JAINUF010000005">
    <property type="protein sequence ID" value="KAJ8361455.1"/>
    <property type="molecule type" value="Genomic_DNA"/>
</dbReference>
<keyword evidence="9" id="KW-1185">Reference proteome</keyword>
<dbReference type="GO" id="GO:0012505">
    <property type="term" value="C:endomembrane system"/>
    <property type="evidence" value="ECO:0007669"/>
    <property type="project" value="UniProtKB-SubCell"/>
</dbReference>
<feature type="transmembrane region" description="Helical" evidence="6">
    <location>
        <begin position="102"/>
        <end position="122"/>
    </location>
</feature>
<keyword evidence="4 6" id="KW-1133">Transmembrane helix</keyword>
<feature type="transmembrane region" description="Helical" evidence="6">
    <location>
        <begin position="166"/>
        <end position="189"/>
    </location>
</feature>
<evidence type="ECO:0000256" key="4">
    <source>
        <dbReference type="ARBA" id="ARBA00022989"/>
    </source>
</evidence>
<gene>
    <name evidence="8" type="ORF">SKAU_G00179800</name>
</gene>
<dbReference type="PANTHER" id="PTHR21324">
    <property type="entry name" value="FASTING-INDUCIBLE INTEGRAL MEMBRANE PROTEIN TM6P1-RELATED"/>
    <property type="match status" value="1"/>
</dbReference>
<evidence type="ECO:0000313" key="9">
    <source>
        <dbReference type="Proteomes" id="UP001152622"/>
    </source>
</evidence>
<dbReference type="OrthoDB" id="191706at2759"/>
<organism evidence="8 9">
    <name type="scientific">Synaphobranchus kaupii</name>
    <name type="common">Kaup's arrowtooth eel</name>
    <dbReference type="NCBI Taxonomy" id="118154"/>
    <lineage>
        <taxon>Eukaryota</taxon>
        <taxon>Metazoa</taxon>
        <taxon>Chordata</taxon>
        <taxon>Craniata</taxon>
        <taxon>Vertebrata</taxon>
        <taxon>Euteleostomi</taxon>
        <taxon>Actinopterygii</taxon>
        <taxon>Neopterygii</taxon>
        <taxon>Teleostei</taxon>
        <taxon>Anguilliformes</taxon>
        <taxon>Synaphobranchidae</taxon>
        <taxon>Synaphobranchus</taxon>
    </lineage>
</organism>
<evidence type="ECO:0000256" key="3">
    <source>
        <dbReference type="ARBA" id="ARBA00022692"/>
    </source>
</evidence>
<dbReference type="Proteomes" id="UP001152622">
    <property type="component" value="Chromosome 5"/>
</dbReference>
<evidence type="ECO:0000256" key="1">
    <source>
        <dbReference type="ARBA" id="ARBA00004127"/>
    </source>
</evidence>
<proteinExistence type="inferred from homology"/>
<feature type="transmembrane region" description="Helical" evidence="6">
    <location>
        <begin position="70"/>
        <end position="90"/>
    </location>
</feature>
<sequence>MTCWVILPIILAAVSFFGSWAVYGLALFHNHVCSLTNWQNKNSCDFNTSETCCHVPTISTSGRNAPENSLFTATTNAGSFLFLVFCMSHHAHIMERNFSQALLSKAALALGCVVSIGTFIAGNCNPGYLMLLHYVGAAMSFVCLCFYCLLLTMLTRRCTLSGLEYLLYPTRIFFTFIQALVTIGCILSTHSSSSSSSRCSYE</sequence>
<comment type="caution">
    <text evidence="8">The sequence shown here is derived from an EMBL/GenBank/DDBJ whole genome shotgun (WGS) entry which is preliminary data.</text>
</comment>
<evidence type="ECO:0000256" key="2">
    <source>
        <dbReference type="ARBA" id="ARBA00006565"/>
    </source>
</evidence>
<dbReference type="GO" id="GO:0072659">
    <property type="term" value="P:protein localization to plasma membrane"/>
    <property type="evidence" value="ECO:0007669"/>
    <property type="project" value="TreeGrafter"/>
</dbReference>
<dbReference type="PANTHER" id="PTHR21324:SF13">
    <property type="entry name" value="SI:DKEY-228D14.5"/>
    <property type="match status" value="1"/>
</dbReference>
<keyword evidence="5 6" id="KW-0472">Membrane</keyword>
<evidence type="ECO:0000313" key="8">
    <source>
        <dbReference type="EMBL" id="KAJ8361455.1"/>
    </source>
</evidence>
<dbReference type="AlphaFoldDB" id="A0A9Q1J1K1"/>
<comment type="similarity">
    <text evidence="2">Belongs to the DRAM/TMEM150 family.</text>
</comment>
<feature type="domain" description="CWH43-like N-terminal" evidence="7">
    <location>
        <begin position="4"/>
        <end position="194"/>
    </location>
</feature>
<keyword evidence="3 6" id="KW-0812">Transmembrane</keyword>
<name>A0A9Q1J1K1_SYNKA</name>
<feature type="transmembrane region" description="Helical" evidence="6">
    <location>
        <begin position="128"/>
        <end position="154"/>
    </location>
</feature>
<comment type="subcellular location">
    <subcellularLocation>
        <location evidence="1">Endomembrane system</location>
        <topology evidence="1">Multi-pass membrane protein</topology>
    </subcellularLocation>
</comment>